<dbReference type="Proteomes" id="UP000676565">
    <property type="component" value="Unassembled WGS sequence"/>
</dbReference>
<feature type="region of interest" description="Disordered" evidence="3">
    <location>
        <begin position="74"/>
        <end position="97"/>
    </location>
</feature>
<evidence type="ECO:0000256" key="3">
    <source>
        <dbReference type="SAM" id="MobiDB-lite"/>
    </source>
</evidence>
<dbReference type="SUPFAM" id="SSF111369">
    <property type="entry name" value="HlyD-like secretion proteins"/>
    <property type="match status" value="1"/>
</dbReference>
<feature type="coiled-coil region" evidence="2">
    <location>
        <begin position="154"/>
        <end position="212"/>
    </location>
</feature>
<evidence type="ECO:0000256" key="1">
    <source>
        <dbReference type="ARBA" id="ARBA00009477"/>
    </source>
</evidence>
<dbReference type="NCBIfam" id="TIGR01730">
    <property type="entry name" value="RND_mfp"/>
    <property type="match status" value="1"/>
</dbReference>
<evidence type="ECO:0000259" key="4">
    <source>
        <dbReference type="Pfam" id="PF25954"/>
    </source>
</evidence>
<reference evidence="5 6" key="1">
    <citation type="submission" date="2021-04" db="EMBL/GenBank/DDBJ databases">
        <authorList>
            <person name="Ivanova A."/>
        </authorList>
    </citation>
    <scope>NUCLEOTIDE SEQUENCE [LARGE SCALE GENOMIC DNA]</scope>
    <source>
        <strain evidence="5 6">G18</strain>
    </source>
</reference>
<comment type="similarity">
    <text evidence="1">Belongs to the membrane fusion protein (MFP) (TC 8.A.1) family.</text>
</comment>
<evidence type="ECO:0000313" key="6">
    <source>
        <dbReference type="Proteomes" id="UP000676565"/>
    </source>
</evidence>
<proteinExistence type="inferred from homology"/>
<dbReference type="PANTHER" id="PTHR30469:SF37">
    <property type="entry name" value="RAGD PROTEIN"/>
    <property type="match status" value="1"/>
</dbReference>
<dbReference type="Pfam" id="PF25954">
    <property type="entry name" value="Beta-barrel_RND_2"/>
    <property type="match status" value="1"/>
</dbReference>
<feature type="domain" description="CusB-like beta-barrel" evidence="4">
    <location>
        <begin position="298"/>
        <end position="372"/>
    </location>
</feature>
<sequence length="452" mass="48076">MHRDAPLFVLTLIALFPATGCERKPAAPANGGAPVTGPQVSVVRPEMRAVKRVVEQPGTILAFEETALHAKLPGLVGRIEDDPDKKDRPPQERQIDLGSRVKRAQVLAVLAIPELEEEWQQKNALVKQSESEIVQSQKAEEAARAGVAAAESGVTVAEAGVDRAQAQYERWQKEVDRIAKLLTGGVGDSQTLDETKNQLRAAEAGRKEATARVVAAQAAVKKAAADEAKAGADVATARAKLEVARAEVRRVDALRGYTTIKAPFDGVVTRRAVSTGDFVTGTEKAGLFWVARTDPVRVVVNVPEADAGLVAIGQDVRLVIQVLPGPEPTGKVIRTSWALEPGSRTLRTEIDLRNEKGVLRPGMYVHAKLTAELPSAWAVPAAAVGKLGDDAIIFLVEGSKAVRVTAQLLKGDGQFTQVRRYKKPGASDWTDVTGTEAIATPASALADGQAVP</sequence>
<dbReference type="Gene3D" id="2.40.30.170">
    <property type="match status" value="1"/>
</dbReference>
<keyword evidence="2" id="KW-0175">Coiled coil</keyword>
<dbReference type="PANTHER" id="PTHR30469">
    <property type="entry name" value="MULTIDRUG RESISTANCE PROTEIN MDTA"/>
    <property type="match status" value="1"/>
</dbReference>
<dbReference type="InterPro" id="IPR006143">
    <property type="entry name" value="RND_pump_MFP"/>
</dbReference>
<organism evidence="5 6">
    <name type="scientific">Gemmata palustris</name>
    <dbReference type="NCBI Taxonomy" id="2822762"/>
    <lineage>
        <taxon>Bacteria</taxon>
        <taxon>Pseudomonadati</taxon>
        <taxon>Planctomycetota</taxon>
        <taxon>Planctomycetia</taxon>
        <taxon>Gemmatales</taxon>
        <taxon>Gemmataceae</taxon>
        <taxon>Gemmata</taxon>
    </lineage>
</organism>
<protein>
    <submittedName>
        <fullName evidence="5">Efflux RND transporter periplasmic adaptor subunit</fullName>
    </submittedName>
</protein>
<gene>
    <name evidence="5" type="ORF">J8F10_04685</name>
</gene>
<dbReference type="Gene3D" id="2.40.50.100">
    <property type="match status" value="1"/>
</dbReference>
<dbReference type="RefSeq" id="WP_210652701.1">
    <property type="nucleotide sequence ID" value="NZ_JAGKQQ010000001.1"/>
</dbReference>
<accession>A0ABS5BLI8</accession>
<dbReference type="EMBL" id="JAGKQQ010000001">
    <property type="protein sequence ID" value="MBP3954579.1"/>
    <property type="molecule type" value="Genomic_DNA"/>
</dbReference>
<name>A0ABS5BLI8_9BACT</name>
<keyword evidence="6" id="KW-1185">Reference proteome</keyword>
<evidence type="ECO:0000313" key="5">
    <source>
        <dbReference type="EMBL" id="MBP3954579.1"/>
    </source>
</evidence>
<feature type="compositionally biased region" description="Basic and acidic residues" evidence="3">
    <location>
        <begin position="78"/>
        <end position="95"/>
    </location>
</feature>
<dbReference type="InterPro" id="IPR058792">
    <property type="entry name" value="Beta-barrel_RND_2"/>
</dbReference>
<evidence type="ECO:0000256" key="2">
    <source>
        <dbReference type="SAM" id="Coils"/>
    </source>
</evidence>
<comment type="caution">
    <text evidence="5">The sequence shown here is derived from an EMBL/GenBank/DDBJ whole genome shotgun (WGS) entry which is preliminary data.</text>
</comment>
<dbReference type="Gene3D" id="1.10.287.470">
    <property type="entry name" value="Helix hairpin bin"/>
    <property type="match status" value="1"/>
</dbReference>